<dbReference type="InterPro" id="IPR044929">
    <property type="entry name" value="DNA/RNA_non-sp_Endonuclease_sf"/>
</dbReference>
<evidence type="ECO:0000256" key="4">
    <source>
        <dbReference type="SAM" id="Phobius"/>
    </source>
</evidence>
<dbReference type="SUPFAM" id="SSF54060">
    <property type="entry name" value="His-Me finger endonucleases"/>
    <property type="match status" value="1"/>
</dbReference>
<evidence type="ECO:0000256" key="1">
    <source>
        <dbReference type="ARBA" id="ARBA00010052"/>
    </source>
</evidence>
<feature type="active site" description="Proton acceptor" evidence="2">
    <location>
        <position position="880"/>
    </location>
</feature>
<dbReference type="GO" id="GO:0003676">
    <property type="term" value="F:nucleic acid binding"/>
    <property type="evidence" value="ECO:0007669"/>
    <property type="project" value="InterPro"/>
</dbReference>
<organism evidence="7 8">
    <name type="scientific">Triparma columacea</name>
    <dbReference type="NCBI Taxonomy" id="722753"/>
    <lineage>
        <taxon>Eukaryota</taxon>
        <taxon>Sar</taxon>
        <taxon>Stramenopiles</taxon>
        <taxon>Ochrophyta</taxon>
        <taxon>Bolidophyceae</taxon>
        <taxon>Parmales</taxon>
        <taxon>Triparmaceae</taxon>
        <taxon>Triparma</taxon>
    </lineage>
</organism>
<dbReference type="Proteomes" id="UP001165065">
    <property type="component" value="Unassembled WGS sequence"/>
</dbReference>
<feature type="domain" description="ENPP1-3/EXOG-like endonuclease/phosphodiesterase" evidence="5">
    <location>
        <begin position="836"/>
        <end position="1032"/>
    </location>
</feature>
<dbReference type="PANTHER" id="PTHR13966:SF5">
    <property type="entry name" value="ENDONUCLEASE G, MITOCHONDRIAL"/>
    <property type="match status" value="1"/>
</dbReference>
<dbReference type="GO" id="GO:0004519">
    <property type="term" value="F:endonuclease activity"/>
    <property type="evidence" value="ECO:0007669"/>
    <property type="project" value="TreeGrafter"/>
</dbReference>
<dbReference type="InterPro" id="IPR040255">
    <property type="entry name" value="Non-specific_endonuclease"/>
</dbReference>
<feature type="transmembrane region" description="Helical" evidence="4">
    <location>
        <begin position="395"/>
        <end position="416"/>
    </location>
</feature>
<evidence type="ECO:0000259" key="5">
    <source>
        <dbReference type="SMART" id="SM00477"/>
    </source>
</evidence>
<dbReference type="PANTHER" id="PTHR13966">
    <property type="entry name" value="ENDONUCLEASE RELATED"/>
    <property type="match status" value="1"/>
</dbReference>
<dbReference type="EMBL" id="BRYA01000547">
    <property type="protein sequence ID" value="GMI22352.1"/>
    <property type="molecule type" value="Genomic_DNA"/>
</dbReference>
<feature type="transmembrane region" description="Helical" evidence="4">
    <location>
        <begin position="94"/>
        <end position="120"/>
    </location>
</feature>
<reference evidence="8" key="1">
    <citation type="journal article" date="2023" name="Commun. Biol.">
        <title>Genome analysis of Parmales, the sister group of diatoms, reveals the evolutionary specialization of diatoms from phago-mixotrophs to photoautotrophs.</title>
        <authorList>
            <person name="Ban H."/>
            <person name="Sato S."/>
            <person name="Yoshikawa S."/>
            <person name="Yamada K."/>
            <person name="Nakamura Y."/>
            <person name="Ichinomiya M."/>
            <person name="Sato N."/>
            <person name="Blanc-Mathieu R."/>
            <person name="Endo H."/>
            <person name="Kuwata A."/>
            <person name="Ogata H."/>
        </authorList>
    </citation>
    <scope>NUCLEOTIDE SEQUENCE [LARGE SCALE GENOMIC DNA]</scope>
</reference>
<dbReference type="AlphaFoldDB" id="A0A9W7FXC5"/>
<feature type="domain" description="DNA/RNA non-specific endonuclease/pyrophosphatase/phosphodiesterase" evidence="6">
    <location>
        <begin position="812"/>
        <end position="1032"/>
    </location>
</feature>
<dbReference type="SMART" id="SM00477">
    <property type="entry name" value="NUC"/>
    <property type="match status" value="1"/>
</dbReference>
<keyword evidence="4" id="KW-0812">Transmembrane</keyword>
<evidence type="ECO:0000256" key="3">
    <source>
        <dbReference type="PIRSR" id="PIRSR640255-2"/>
    </source>
</evidence>
<evidence type="ECO:0000313" key="7">
    <source>
        <dbReference type="EMBL" id="GMI22352.1"/>
    </source>
</evidence>
<dbReference type="SMART" id="SM00892">
    <property type="entry name" value="Endonuclease_NS"/>
    <property type="match status" value="1"/>
</dbReference>
<keyword evidence="8" id="KW-1185">Reference proteome</keyword>
<comment type="similarity">
    <text evidence="1">Belongs to the DNA/RNA non-specific endonuclease family.</text>
</comment>
<feature type="transmembrane region" description="Helical" evidence="4">
    <location>
        <begin position="286"/>
        <end position="306"/>
    </location>
</feature>
<keyword evidence="3" id="KW-0479">Metal-binding</keyword>
<accession>A0A9W7FXC5</accession>
<protein>
    <submittedName>
        <fullName evidence="7">Uncharacterized protein</fullName>
    </submittedName>
</protein>
<sequence>MPVSFNDAIVEKDSKVLLGQGEPNSKVKFEVEESGQKTRNVRMPKRATGFARKSFRMSMAYKIHKTYDDSASSIYQECSDTVSNMLGAKRSLSLYFSVFLSAFVTISSAIIITAIVMMLYGSYVTTLHPSSIASFLLIYALFVAASSTVSAVIRKKAGRHFFLNCKHCILSKGKNLTPDEEIDIMNDITVLQDLLINRWASQSSYAVTEVIAIICILFFDASLFGYACLLFAISKLLSTCEDWIHLREQDHFNKINFQKEQSVSMEEEISWYKNALAGHSIVTLTYAAYSHFMPVLFLYIALTACIESPDGDALPLSKAMSSCVFFLVTCYSALKQHGNTEYMIKNCFHGYKVIKFNKDSGGNVFTKEAIASYQEDTPKVTCSASGIQKMSLMELLGYGFTAIAMLGLVITFTLVVKSGFDVVNGEAADSSGGSSEPLGANPASAGGSFCKSVQITCSHVPDDGSYSTFITQTHFSVAEGCTLETSASDLLRRCADDFVALENEDDEEIEVTYEDEEADDVAAAEAAIQDIGAEVVATPSASNTDVGGSVIIAASYTNWRNSKHTFQQVFNVDGVADSDISEVGRRRRRSLNEVSKAELSAGSGEPTFSLEVDDSDHPAVLKYELTFTVGTGRFDGSKDHISVSLVGSNGVATTPVHIGSKFAKGEKRDVTIYSTDVGTVTSIELISSGKDGLKFSKIEVGDTHEGAMKSFVKCRGSKRKGSWSCLGVVPIMAKNGGTCIAECDPLQQPDVPSLSGVVTFDSSSSDVDELTYPFGKVWNSCSVKGPMKFSYDAKCDTGCEARAHSFKIPDAVVAGFDADSKAEKGKDGGCQQDSTAAYPEWCLAPKDGGTGPWSMAGMSVSQRKTACPDATKRIAHDRGHQIPANNFDYDKDIIKATNYMTNIMPQAAQMNRGSWLKTEMLVECWRNYLPTLVFGGAVLLGSGGTTLADVTEWESDRTDWFIASHGVKNPAYFWKVVVTGADPAKGEVSEQHIAFWIPNHESASNANTANYIVSINELEANLAKFGETISFNLADKGEKWADVWDLNPPGQKCSVA</sequence>
<dbReference type="Pfam" id="PF01223">
    <property type="entry name" value="Endonuclease_NS"/>
    <property type="match status" value="1"/>
</dbReference>
<gene>
    <name evidence="7" type="ORF">TrCOL_g237</name>
</gene>
<dbReference type="InterPro" id="IPR020821">
    <property type="entry name" value="ENPP1-3/EXOG-like_nuc-like"/>
</dbReference>
<dbReference type="OrthoDB" id="71144at2759"/>
<feature type="binding site" evidence="3">
    <location>
        <position position="911"/>
    </location>
    <ligand>
        <name>Mg(2+)</name>
        <dbReference type="ChEBI" id="CHEBI:18420"/>
        <note>catalytic</note>
    </ligand>
</feature>
<evidence type="ECO:0000259" key="6">
    <source>
        <dbReference type="SMART" id="SM00892"/>
    </source>
</evidence>
<dbReference type="InterPro" id="IPR001604">
    <property type="entry name" value="Endo_G_ENPP1-like_dom"/>
</dbReference>
<evidence type="ECO:0000256" key="2">
    <source>
        <dbReference type="PIRSR" id="PIRSR640255-1"/>
    </source>
</evidence>
<keyword evidence="4" id="KW-0472">Membrane</keyword>
<dbReference type="Gene3D" id="3.40.570.10">
    <property type="entry name" value="Extracellular Endonuclease, subunit A"/>
    <property type="match status" value="1"/>
</dbReference>
<feature type="transmembrane region" description="Helical" evidence="4">
    <location>
        <begin position="132"/>
        <end position="153"/>
    </location>
</feature>
<dbReference type="GO" id="GO:0046872">
    <property type="term" value="F:metal ion binding"/>
    <property type="evidence" value="ECO:0007669"/>
    <property type="project" value="UniProtKB-KW"/>
</dbReference>
<evidence type="ECO:0000313" key="8">
    <source>
        <dbReference type="Proteomes" id="UP001165065"/>
    </source>
</evidence>
<dbReference type="GO" id="GO:0016787">
    <property type="term" value="F:hydrolase activity"/>
    <property type="evidence" value="ECO:0007669"/>
    <property type="project" value="InterPro"/>
</dbReference>
<comment type="caution">
    <text evidence="7">The sequence shown here is derived from an EMBL/GenBank/DDBJ whole genome shotgun (WGS) entry which is preliminary data.</text>
</comment>
<feature type="transmembrane region" description="Helical" evidence="4">
    <location>
        <begin position="210"/>
        <end position="233"/>
    </location>
</feature>
<keyword evidence="4" id="KW-1133">Transmembrane helix</keyword>
<dbReference type="Gene3D" id="2.60.60.20">
    <property type="entry name" value="PLAT/LH2 domain"/>
    <property type="match status" value="1"/>
</dbReference>
<dbReference type="InterPro" id="IPR044925">
    <property type="entry name" value="His-Me_finger_sf"/>
</dbReference>
<name>A0A9W7FXC5_9STRA</name>
<proteinExistence type="inferred from homology"/>